<dbReference type="OrthoDB" id="652307at2759"/>
<feature type="region of interest" description="Disordered" evidence="1">
    <location>
        <begin position="1"/>
        <end position="26"/>
    </location>
</feature>
<protein>
    <recommendedName>
        <fullName evidence="4">Transmembrane protein</fullName>
    </recommendedName>
</protein>
<organism evidence="3">
    <name type="scientific">Setaria italica</name>
    <name type="common">Foxtail millet</name>
    <name type="synonym">Panicum italicum</name>
    <dbReference type="NCBI Taxonomy" id="4555"/>
    <lineage>
        <taxon>Eukaryota</taxon>
        <taxon>Viridiplantae</taxon>
        <taxon>Streptophyta</taxon>
        <taxon>Embryophyta</taxon>
        <taxon>Tracheophyta</taxon>
        <taxon>Spermatophyta</taxon>
        <taxon>Magnoliopsida</taxon>
        <taxon>Liliopsida</taxon>
        <taxon>Poales</taxon>
        <taxon>Poaceae</taxon>
        <taxon>PACMAD clade</taxon>
        <taxon>Panicoideae</taxon>
        <taxon>Panicodae</taxon>
        <taxon>Paniceae</taxon>
        <taxon>Cenchrinae</taxon>
        <taxon>Setaria</taxon>
    </lineage>
</organism>
<dbReference type="STRING" id="4555.A0A368PXZ1"/>
<keyword evidence="2" id="KW-1133">Transmembrane helix</keyword>
<dbReference type="PANTHER" id="PTHR33128">
    <property type="entry name" value="OS05G0103400 PROTEIN"/>
    <property type="match status" value="1"/>
</dbReference>
<sequence>MDASLLPASPCRSGDMNLPPPSRVPWTQQPVREGEMVTTDWGPIIVAVVLFILLSPGFLFQLPARFRVVEFGNMGTSALSILVHAILYFCILTIVVVAIGVHVYSTKPDPVD</sequence>
<evidence type="ECO:0000256" key="1">
    <source>
        <dbReference type="SAM" id="MobiDB-lite"/>
    </source>
</evidence>
<dbReference type="PANTHER" id="PTHR33128:SF47">
    <property type="entry name" value="GPI-ANCHORED-LIKE PROTEIN (DUF 3339)"/>
    <property type="match status" value="1"/>
</dbReference>
<proteinExistence type="predicted"/>
<accession>A0A368PXZ1</accession>
<feature type="transmembrane region" description="Helical" evidence="2">
    <location>
        <begin position="81"/>
        <end position="104"/>
    </location>
</feature>
<dbReference type="EMBL" id="CM003529">
    <property type="protein sequence ID" value="RCV10394.1"/>
    <property type="molecule type" value="Genomic_DNA"/>
</dbReference>
<dbReference type="InterPro" id="IPR021775">
    <property type="entry name" value="DUF3339"/>
</dbReference>
<gene>
    <name evidence="3" type="ORF">SETIT_2G108700v2</name>
</gene>
<dbReference type="AlphaFoldDB" id="A0A368PXZ1"/>
<dbReference type="Pfam" id="PF11820">
    <property type="entry name" value="DUF3339"/>
    <property type="match status" value="1"/>
</dbReference>
<evidence type="ECO:0000256" key="2">
    <source>
        <dbReference type="SAM" id="Phobius"/>
    </source>
</evidence>
<reference evidence="3" key="1">
    <citation type="journal article" date="2012" name="Nat. Biotechnol.">
        <title>Reference genome sequence of the model plant Setaria.</title>
        <authorList>
            <person name="Bennetzen J.L."/>
            <person name="Schmutz J."/>
            <person name="Wang H."/>
            <person name="Percifield R."/>
            <person name="Hawkins J."/>
            <person name="Pontaroli A.C."/>
            <person name="Estep M."/>
            <person name="Feng L."/>
            <person name="Vaughn J.N."/>
            <person name="Grimwood J."/>
            <person name="Jenkins J."/>
            <person name="Barry K."/>
            <person name="Lindquist E."/>
            <person name="Hellsten U."/>
            <person name="Deshpande S."/>
            <person name="Wang X."/>
            <person name="Wu X."/>
            <person name="Mitros T."/>
            <person name="Triplett J."/>
            <person name="Yang X."/>
            <person name="Ye C.Y."/>
            <person name="Mauro-Herrera M."/>
            <person name="Wang L."/>
            <person name="Li P."/>
            <person name="Sharma M."/>
            <person name="Sharma R."/>
            <person name="Ronald P.C."/>
            <person name="Panaud O."/>
            <person name="Kellogg E.A."/>
            <person name="Brutnell T.P."/>
            <person name="Doust A.N."/>
            <person name="Tuskan G.A."/>
            <person name="Rokhsar D."/>
            <person name="Devos K.M."/>
        </authorList>
    </citation>
    <scope>NUCLEOTIDE SEQUENCE [LARGE SCALE GENOMIC DNA]</scope>
    <source>
        <strain evidence="3">Yugu1</strain>
    </source>
</reference>
<keyword evidence="2" id="KW-0812">Transmembrane</keyword>
<evidence type="ECO:0008006" key="4">
    <source>
        <dbReference type="Google" id="ProtNLM"/>
    </source>
</evidence>
<keyword evidence="2" id="KW-0472">Membrane</keyword>
<reference evidence="3" key="2">
    <citation type="submission" date="2015-07" db="EMBL/GenBank/DDBJ databases">
        <authorList>
            <person name="Noorani M."/>
        </authorList>
    </citation>
    <scope>NUCLEOTIDE SEQUENCE</scope>
    <source>
        <strain evidence="3">Yugu1</strain>
    </source>
</reference>
<name>A0A368PXZ1_SETIT</name>
<feature type="transmembrane region" description="Helical" evidence="2">
    <location>
        <begin position="41"/>
        <end position="60"/>
    </location>
</feature>
<evidence type="ECO:0000313" key="3">
    <source>
        <dbReference type="EMBL" id="RCV10394.1"/>
    </source>
</evidence>